<comment type="subunit">
    <text evidence="6">Consists of a catalytic RNA component and at least 4-5 protein subunits.</text>
</comment>
<keyword evidence="2 6" id="KW-0819">tRNA processing</keyword>
<dbReference type="InterPro" id="IPR036980">
    <property type="entry name" value="RNase_P/MRP_Rpp29_sf"/>
</dbReference>
<keyword evidence="1 6" id="KW-0963">Cytoplasm</keyword>
<keyword evidence="3 6" id="KW-0540">Nuclease</keyword>
<comment type="catalytic activity">
    <reaction evidence="6">
        <text>Endonucleolytic cleavage of RNA, removing 5'-extranucleotides from tRNA precursor.</text>
        <dbReference type="EC" id="3.1.26.5"/>
    </reaction>
</comment>
<dbReference type="Proteomes" id="UP000010866">
    <property type="component" value="Chromosome"/>
</dbReference>
<evidence type="ECO:0000256" key="1">
    <source>
        <dbReference type="ARBA" id="ARBA00022490"/>
    </source>
</evidence>
<evidence type="ECO:0000256" key="2">
    <source>
        <dbReference type="ARBA" id="ARBA00022694"/>
    </source>
</evidence>
<evidence type="ECO:0000256" key="5">
    <source>
        <dbReference type="ARBA" id="ARBA00022801"/>
    </source>
</evidence>
<evidence type="ECO:0000256" key="4">
    <source>
        <dbReference type="ARBA" id="ARBA00022759"/>
    </source>
</evidence>
<dbReference type="RefSeq" id="WP_015325351.1">
    <property type="nucleotide sequence ID" value="NC_019977.1"/>
</dbReference>
<dbReference type="Gene3D" id="2.30.30.210">
    <property type="entry name" value="Ribonuclease P/MRP, subunit p29"/>
    <property type="match status" value="1"/>
</dbReference>
<keyword evidence="4 6" id="KW-0255">Endonuclease</keyword>
<dbReference type="HAMAP" id="MF_00754">
    <property type="entry name" value="RNase_P_1"/>
    <property type="match status" value="1"/>
</dbReference>
<dbReference type="KEGG" id="mhz:Metho_2017"/>
<comment type="function">
    <text evidence="6">Part of ribonuclease P, a protein complex that generates mature tRNA molecules by cleaving their 5'-ends.</text>
</comment>
<sequence length="103" mass="11860">MEISAYNLIFHEIIGLFTKVINSNNPSLEEIRGKVVGETKNMLIVETDDKNEKMVPKSGSTFLFHIHLLRGNTRVTEQVKVNGNLLLSQPENRIKNIRKIRMR</sequence>
<dbReference type="AlphaFoldDB" id="L0KYK3"/>
<proteinExistence type="inferred from homology"/>
<keyword evidence="5 6" id="KW-0378">Hydrolase</keyword>
<accession>L0KYK3</accession>
<dbReference type="GO" id="GO:0004526">
    <property type="term" value="F:ribonuclease P activity"/>
    <property type="evidence" value="ECO:0007669"/>
    <property type="project" value="UniProtKB-UniRule"/>
</dbReference>
<comment type="similarity">
    <text evidence="6">Belongs to the eukaryotic/archaeal RNase P protein component 1 family.</text>
</comment>
<reference evidence="8" key="1">
    <citation type="submission" date="2012-02" db="EMBL/GenBank/DDBJ databases">
        <title>Complete sequence of chromosome of Methanomethylovorans hollandica DSM 15978.</title>
        <authorList>
            <person name="Lucas S."/>
            <person name="Copeland A."/>
            <person name="Lapidus A."/>
            <person name="Glavina del Rio T."/>
            <person name="Dalin E."/>
            <person name="Tice H."/>
            <person name="Bruce D."/>
            <person name="Goodwin L."/>
            <person name="Pitluck S."/>
            <person name="Peters L."/>
            <person name="Mikhailova N."/>
            <person name="Held B."/>
            <person name="Kyrpides N."/>
            <person name="Mavromatis K."/>
            <person name="Ivanova N."/>
            <person name="Brettin T."/>
            <person name="Detter J.C."/>
            <person name="Han C."/>
            <person name="Larimer F."/>
            <person name="Land M."/>
            <person name="Hauser L."/>
            <person name="Markowitz V."/>
            <person name="Cheng J.-F."/>
            <person name="Hugenholtz P."/>
            <person name="Woyke T."/>
            <person name="Wu D."/>
            <person name="Spring S."/>
            <person name="Schroeder M."/>
            <person name="Brambilla E."/>
            <person name="Klenk H.-P."/>
            <person name="Eisen J.A."/>
        </authorList>
    </citation>
    <scope>NUCLEOTIDE SEQUENCE [LARGE SCALE GENOMIC DNA]</scope>
    <source>
        <strain evidence="8">DSM 15978 / NBRC 107637 / DMS1</strain>
    </source>
</reference>
<organism evidence="7 8">
    <name type="scientific">Methanomethylovorans hollandica (strain DSM 15978 / NBRC 107637 / DMS1)</name>
    <dbReference type="NCBI Taxonomy" id="867904"/>
    <lineage>
        <taxon>Archaea</taxon>
        <taxon>Methanobacteriati</taxon>
        <taxon>Methanobacteriota</taxon>
        <taxon>Stenosarchaea group</taxon>
        <taxon>Methanomicrobia</taxon>
        <taxon>Methanosarcinales</taxon>
        <taxon>Methanosarcinaceae</taxon>
        <taxon>Methanomethylovorans</taxon>
    </lineage>
</organism>
<keyword evidence="8" id="KW-1185">Reference proteome</keyword>
<gene>
    <name evidence="6" type="primary">rnp1</name>
    <name evidence="7" type="ordered locus">Metho_2017</name>
</gene>
<evidence type="ECO:0000313" key="8">
    <source>
        <dbReference type="Proteomes" id="UP000010866"/>
    </source>
</evidence>
<dbReference type="NCBIfam" id="NF046110">
    <property type="entry name" value="RNaseP1Mthb"/>
    <property type="match status" value="1"/>
</dbReference>
<protein>
    <recommendedName>
        <fullName evidence="6">Ribonuclease P protein component 1</fullName>
        <shortName evidence="6">RNase P component 1</shortName>
        <ecNumber evidence="6">3.1.26.5</ecNumber>
    </recommendedName>
    <alternativeName>
        <fullName evidence="6">Rpp29</fullName>
    </alternativeName>
</protein>
<dbReference type="GO" id="GO:0005737">
    <property type="term" value="C:cytoplasm"/>
    <property type="evidence" value="ECO:0007669"/>
    <property type="project" value="UniProtKB-SubCell"/>
</dbReference>
<dbReference type="SUPFAM" id="SSF101744">
    <property type="entry name" value="Rof/RNase P subunit-like"/>
    <property type="match status" value="1"/>
</dbReference>
<dbReference type="SMART" id="SM00538">
    <property type="entry name" value="POP4"/>
    <property type="match status" value="1"/>
</dbReference>
<dbReference type="GO" id="GO:0001682">
    <property type="term" value="P:tRNA 5'-leader removal"/>
    <property type="evidence" value="ECO:0007669"/>
    <property type="project" value="UniProtKB-UniRule"/>
</dbReference>
<dbReference type="EC" id="3.1.26.5" evidence="6"/>
<dbReference type="GO" id="GO:0003723">
    <property type="term" value="F:RNA binding"/>
    <property type="evidence" value="ECO:0007669"/>
    <property type="project" value="InterPro"/>
</dbReference>
<dbReference type="GO" id="GO:0030677">
    <property type="term" value="C:ribonuclease P complex"/>
    <property type="evidence" value="ECO:0007669"/>
    <property type="project" value="UniProtKB-UniRule"/>
</dbReference>
<dbReference type="Pfam" id="PF01868">
    <property type="entry name" value="RNase_P-MRP_p29"/>
    <property type="match status" value="1"/>
</dbReference>
<dbReference type="OrthoDB" id="39019at2157"/>
<evidence type="ECO:0000313" key="7">
    <source>
        <dbReference type="EMBL" id="AGB50186.1"/>
    </source>
</evidence>
<evidence type="ECO:0000256" key="3">
    <source>
        <dbReference type="ARBA" id="ARBA00022722"/>
    </source>
</evidence>
<dbReference type="HOGENOM" id="CLU_107020_2_0_2"/>
<dbReference type="InterPro" id="IPR023534">
    <property type="entry name" value="Rof/RNase_P-like"/>
</dbReference>
<dbReference type="STRING" id="867904.Metho_2017"/>
<dbReference type="EMBL" id="CP003362">
    <property type="protein sequence ID" value="AGB50186.1"/>
    <property type="molecule type" value="Genomic_DNA"/>
</dbReference>
<comment type="subcellular location">
    <subcellularLocation>
        <location evidence="6">Cytoplasm</location>
    </subcellularLocation>
</comment>
<dbReference type="InterPro" id="IPR002730">
    <property type="entry name" value="Rpp29/RNP1"/>
</dbReference>
<dbReference type="GeneID" id="14406530"/>
<evidence type="ECO:0000256" key="6">
    <source>
        <dbReference type="HAMAP-Rule" id="MF_00754"/>
    </source>
</evidence>
<name>L0KYK3_METHD</name>
<dbReference type="InterPro" id="IPR023538">
    <property type="entry name" value="RNP1"/>
</dbReference>